<keyword evidence="4" id="KW-0862">Zinc</keyword>
<dbReference type="InterPro" id="IPR013087">
    <property type="entry name" value="Znf_C2H2_type"/>
</dbReference>
<dbReference type="SMART" id="SM00355">
    <property type="entry name" value="ZnF_C2H2"/>
    <property type="match status" value="2"/>
</dbReference>
<evidence type="ECO:0000256" key="8">
    <source>
        <dbReference type="PROSITE-ProRule" id="PRU00042"/>
    </source>
</evidence>
<keyword evidence="7" id="KW-0539">Nucleus</keyword>
<proteinExistence type="predicted"/>
<sequence length="505" mass="56488">MSSLSSSSLPLESIDPQALTQYLYHSPQEVLPPTTELGGYPVDVKPEYAPSMSPENNMLLTPMRTLHLQCQMIDSDFMGTSIPPSATAFESYSPHTLQQPHPLHDSMTAGSPPMALSSPLEFTPSYTFNYRPWTPQMTENHTLDCNFYRIPPLSAMDIRIASSQANAPSSLLRSNVQQIPVSKFPKAMHVCDFPGCEKQTGFKRREHLRRHQNTKHGLRVEVTCEFCRKTFNRQDNWRQHLRLHTEPNRPMTRTHYHEKAIENQIISPPYLFNPDGIAAARPEISGLLVAAAKLGAMFTIAMNCDAEPATSFTSAASPTKVHQCNGCYAVQLPVDSGVLRTCMQRTIMASKTRQPLPRRAQNTREKLQERNQFQDNAPPAAATATAIPARNKRHSFPSGGFAIFSRSTLSFSPDSRGQPLPLPVQRVLARCSGRRTRCGLSREDWRLQNIITAAAVAAGVGRRLRLGQRVQHVVDQVHDSVGEKYVLLHDLRRVGVKFIARAAHW</sequence>
<keyword evidence="11" id="KW-1185">Reference proteome</keyword>
<dbReference type="PANTHER" id="PTHR46179:SF13">
    <property type="entry name" value="C2H2-TYPE DOMAIN-CONTAINING PROTEIN"/>
    <property type="match status" value="1"/>
</dbReference>
<dbReference type="InterPro" id="IPR036236">
    <property type="entry name" value="Znf_C2H2_sf"/>
</dbReference>
<keyword evidence="3 8" id="KW-0863">Zinc-finger</keyword>
<reference evidence="10 11" key="1">
    <citation type="submission" date="2023-01" db="EMBL/GenBank/DDBJ databases">
        <title>Analysis of 21 Apiospora genomes using comparative genomics revels a genus with tremendous synthesis potential of carbohydrate active enzymes and secondary metabolites.</title>
        <authorList>
            <person name="Sorensen T."/>
        </authorList>
    </citation>
    <scope>NUCLEOTIDE SEQUENCE [LARGE SCALE GENOMIC DNA]</scope>
    <source>
        <strain evidence="10 11">CBS 24483</strain>
    </source>
</reference>
<dbReference type="EMBL" id="JAQQWE010000010">
    <property type="protein sequence ID" value="KAK7937588.1"/>
    <property type="molecule type" value="Genomic_DNA"/>
</dbReference>
<evidence type="ECO:0000256" key="6">
    <source>
        <dbReference type="ARBA" id="ARBA00023163"/>
    </source>
</evidence>
<dbReference type="RefSeq" id="XP_066692916.1">
    <property type="nucleotide sequence ID" value="XM_066850678.1"/>
</dbReference>
<evidence type="ECO:0000256" key="4">
    <source>
        <dbReference type="ARBA" id="ARBA00022833"/>
    </source>
</evidence>
<protein>
    <recommendedName>
        <fullName evidence="9">C2H2-type domain-containing protein</fullName>
    </recommendedName>
</protein>
<evidence type="ECO:0000313" key="10">
    <source>
        <dbReference type="EMBL" id="KAK7937588.1"/>
    </source>
</evidence>
<dbReference type="Proteomes" id="UP001391051">
    <property type="component" value="Unassembled WGS sequence"/>
</dbReference>
<dbReference type="GeneID" id="92083740"/>
<dbReference type="PROSITE" id="PS00028">
    <property type="entry name" value="ZINC_FINGER_C2H2_1"/>
    <property type="match status" value="1"/>
</dbReference>
<keyword evidence="2" id="KW-0479">Metal-binding</keyword>
<dbReference type="PROSITE" id="PS50157">
    <property type="entry name" value="ZINC_FINGER_C2H2_2"/>
    <property type="match status" value="1"/>
</dbReference>
<name>A0ABR1PT43_9PEZI</name>
<accession>A0ABR1PT43</accession>
<evidence type="ECO:0000256" key="7">
    <source>
        <dbReference type="ARBA" id="ARBA00023242"/>
    </source>
</evidence>
<evidence type="ECO:0000256" key="3">
    <source>
        <dbReference type="ARBA" id="ARBA00022771"/>
    </source>
</evidence>
<evidence type="ECO:0000259" key="9">
    <source>
        <dbReference type="PROSITE" id="PS50157"/>
    </source>
</evidence>
<evidence type="ECO:0000256" key="1">
    <source>
        <dbReference type="ARBA" id="ARBA00004123"/>
    </source>
</evidence>
<evidence type="ECO:0000256" key="5">
    <source>
        <dbReference type="ARBA" id="ARBA00023015"/>
    </source>
</evidence>
<keyword evidence="5" id="KW-0805">Transcription regulation</keyword>
<dbReference type="SUPFAM" id="SSF57667">
    <property type="entry name" value="beta-beta-alpha zinc fingers"/>
    <property type="match status" value="1"/>
</dbReference>
<comment type="subcellular location">
    <subcellularLocation>
        <location evidence="1">Nucleus</location>
    </subcellularLocation>
</comment>
<keyword evidence="6" id="KW-0804">Transcription</keyword>
<dbReference type="InterPro" id="IPR051061">
    <property type="entry name" value="Zinc_finger_trans_reg"/>
</dbReference>
<evidence type="ECO:0000313" key="11">
    <source>
        <dbReference type="Proteomes" id="UP001391051"/>
    </source>
</evidence>
<dbReference type="PANTHER" id="PTHR46179">
    <property type="entry name" value="ZINC FINGER PROTEIN"/>
    <property type="match status" value="1"/>
</dbReference>
<evidence type="ECO:0000256" key="2">
    <source>
        <dbReference type="ARBA" id="ARBA00022723"/>
    </source>
</evidence>
<comment type="caution">
    <text evidence="10">The sequence shown here is derived from an EMBL/GenBank/DDBJ whole genome shotgun (WGS) entry which is preliminary data.</text>
</comment>
<feature type="domain" description="C2H2-type" evidence="9">
    <location>
        <begin position="222"/>
        <end position="249"/>
    </location>
</feature>
<dbReference type="Gene3D" id="3.30.160.60">
    <property type="entry name" value="Classic Zinc Finger"/>
    <property type="match status" value="2"/>
</dbReference>
<organism evidence="10 11">
    <name type="scientific">Apiospora aurea</name>
    <dbReference type="NCBI Taxonomy" id="335848"/>
    <lineage>
        <taxon>Eukaryota</taxon>
        <taxon>Fungi</taxon>
        <taxon>Dikarya</taxon>
        <taxon>Ascomycota</taxon>
        <taxon>Pezizomycotina</taxon>
        <taxon>Sordariomycetes</taxon>
        <taxon>Xylariomycetidae</taxon>
        <taxon>Amphisphaeriales</taxon>
        <taxon>Apiosporaceae</taxon>
        <taxon>Apiospora</taxon>
    </lineage>
</organism>
<gene>
    <name evidence="10" type="ORF">PG986_014456</name>
</gene>